<dbReference type="OrthoDB" id="3027255at2759"/>
<name>A0A4Q2DPY3_9AGAR</name>
<accession>A0A4Q2DPY3</accession>
<evidence type="ECO:0000313" key="1">
    <source>
        <dbReference type="EMBL" id="RXW21242.1"/>
    </source>
</evidence>
<comment type="caution">
    <text evidence="1">The sequence shown here is derived from an EMBL/GenBank/DDBJ whole genome shotgun (WGS) entry which is preliminary data.</text>
</comment>
<reference evidence="1 2" key="1">
    <citation type="submission" date="2019-01" db="EMBL/GenBank/DDBJ databases">
        <title>Draft genome sequence of Psathyrella aberdarensis IHI B618.</title>
        <authorList>
            <person name="Buettner E."/>
            <person name="Kellner H."/>
        </authorList>
    </citation>
    <scope>NUCLEOTIDE SEQUENCE [LARGE SCALE GENOMIC DNA]</scope>
    <source>
        <strain evidence="1 2">IHI B618</strain>
    </source>
</reference>
<dbReference type="Gene3D" id="2.80.10.50">
    <property type="match status" value="1"/>
</dbReference>
<proteinExistence type="predicted"/>
<keyword evidence="2" id="KW-1185">Reference proteome</keyword>
<dbReference type="EMBL" id="SDEE01000115">
    <property type="protein sequence ID" value="RXW21242.1"/>
    <property type="molecule type" value="Genomic_DNA"/>
</dbReference>
<protein>
    <submittedName>
        <fullName evidence="1">Uncharacterized protein</fullName>
    </submittedName>
</protein>
<gene>
    <name evidence="1" type="ORF">EST38_g4603</name>
</gene>
<evidence type="ECO:0000313" key="2">
    <source>
        <dbReference type="Proteomes" id="UP000290288"/>
    </source>
</evidence>
<organism evidence="1 2">
    <name type="scientific">Candolleomyces aberdarensis</name>
    <dbReference type="NCBI Taxonomy" id="2316362"/>
    <lineage>
        <taxon>Eukaryota</taxon>
        <taxon>Fungi</taxon>
        <taxon>Dikarya</taxon>
        <taxon>Basidiomycota</taxon>
        <taxon>Agaricomycotina</taxon>
        <taxon>Agaricomycetes</taxon>
        <taxon>Agaricomycetidae</taxon>
        <taxon>Agaricales</taxon>
        <taxon>Agaricineae</taxon>
        <taxon>Psathyrellaceae</taxon>
        <taxon>Candolleomyces</taxon>
    </lineage>
</organism>
<dbReference type="AlphaFoldDB" id="A0A4Q2DPY3"/>
<sequence>MPLKPGLYQIRYVPAHVIPPFVGGLTAVGEDINKPVAALPVLTVPPYTGVRDWEVTAVPDKKNQYVIATKPFKSPSTGVGPIRAGWGRELRKPVDIEGLDPSAAARARSKADIEAEEEGILPYPGTAVPFTTEIVNWTIEEASDGGGDPNKVTYRIIAPTVILDAIPAVSVYNNILVVENYPKISIVDYQIPTWQFVPVRPN</sequence>
<dbReference type="Proteomes" id="UP000290288">
    <property type="component" value="Unassembled WGS sequence"/>
</dbReference>